<keyword evidence="3" id="KW-0804">Transcription</keyword>
<dbReference type="SUPFAM" id="SSF46785">
    <property type="entry name" value="Winged helix' DNA-binding domain"/>
    <property type="match status" value="1"/>
</dbReference>
<dbReference type="CDD" id="cd00090">
    <property type="entry name" value="HTH_ARSR"/>
    <property type="match status" value="1"/>
</dbReference>
<dbReference type="STRING" id="1130080.SAMN04488113_12523"/>
<dbReference type="GO" id="GO:0003700">
    <property type="term" value="F:DNA-binding transcription factor activity"/>
    <property type="evidence" value="ECO:0007669"/>
    <property type="project" value="InterPro"/>
</dbReference>
<dbReference type="RefSeq" id="WP_091635260.1">
    <property type="nucleotide sequence ID" value="NZ_FNYW01000025.1"/>
</dbReference>
<keyword evidence="1" id="KW-0805">Transcription regulation</keyword>
<dbReference type="SMART" id="SM00418">
    <property type="entry name" value="HTH_ARSR"/>
    <property type="match status" value="1"/>
</dbReference>
<dbReference type="InterPro" id="IPR036388">
    <property type="entry name" value="WH-like_DNA-bd_sf"/>
</dbReference>
<dbReference type="GO" id="GO:0003677">
    <property type="term" value="F:DNA binding"/>
    <property type="evidence" value="ECO:0007669"/>
    <property type="project" value="UniProtKB-KW"/>
</dbReference>
<dbReference type="InterPro" id="IPR051011">
    <property type="entry name" value="Metal_resp_trans_reg"/>
</dbReference>
<dbReference type="Gene3D" id="1.10.10.10">
    <property type="entry name" value="Winged helix-like DNA-binding domain superfamily/Winged helix DNA-binding domain"/>
    <property type="match status" value="1"/>
</dbReference>
<feature type="domain" description="HTH arsR-type" evidence="4">
    <location>
        <begin position="12"/>
        <end position="105"/>
    </location>
</feature>
<dbReference type="AlphaFoldDB" id="A0A1H6TYQ6"/>
<dbReference type="Pfam" id="PF01022">
    <property type="entry name" value="HTH_5"/>
    <property type="match status" value="1"/>
</dbReference>
<gene>
    <name evidence="5" type="ORF">SAMN04488113_12523</name>
</gene>
<keyword evidence="2 5" id="KW-0238">DNA-binding</keyword>
<evidence type="ECO:0000256" key="2">
    <source>
        <dbReference type="ARBA" id="ARBA00023125"/>
    </source>
</evidence>
<evidence type="ECO:0000313" key="5">
    <source>
        <dbReference type="EMBL" id="SEI85141.1"/>
    </source>
</evidence>
<dbReference type="PANTHER" id="PTHR43132">
    <property type="entry name" value="ARSENICAL RESISTANCE OPERON REPRESSOR ARSR-RELATED"/>
    <property type="match status" value="1"/>
</dbReference>
<dbReference type="Proteomes" id="UP000198564">
    <property type="component" value="Unassembled WGS sequence"/>
</dbReference>
<evidence type="ECO:0000256" key="3">
    <source>
        <dbReference type="ARBA" id="ARBA00023163"/>
    </source>
</evidence>
<keyword evidence="6" id="KW-1185">Reference proteome</keyword>
<accession>A0A1H6TYQ6</accession>
<dbReference type="NCBIfam" id="NF033788">
    <property type="entry name" value="HTH_metalloreg"/>
    <property type="match status" value="1"/>
</dbReference>
<name>A0A1H6TYQ6_9LACT</name>
<protein>
    <submittedName>
        <fullName evidence="5">DNA-binding transcriptional regulator, ArsR family</fullName>
    </submittedName>
</protein>
<organism evidence="5 6">
    <name type="scientific">Alkalibacterium gilvum</name>
    <dbReference type="NCBI Taxonomy" id="1130080"/>
    <lineage>
        <taxon>Bacteria</taxon>
        <taxon>Bacillati</taxon>
        <taxon>Bacillota</taxon>
        <taxon>Bacilli</taxon>
        <taxon>Lactobacillales</taxon>
        <taxon>Carnobacteriaceae</taxon>
        <taxon>Alkalibacterium</taxon>
    </lineage>
</organism>
<sequence>MMEKNTPEQTEIEKEVLSRVAQTFKILGDPTRIRILNLLSKEELSVNEIVDRLGLKQSNVSHQLKALRNVQLVKYRREGTTVYYSYDDEHVINTLEQMVNHVRHS</sequence>
<dbReference type="PANTHER" id="PTHR43132:SF6">
    <property type="entry name" value="HTH-TYPE TRANSCRIPTIONAL REPRESSOR CZRA"/>
    <property type="match status" value="1"/>
</dbReference>
<dbReference type="EMBL" id="FNYW01000025">
    <property type="protein sequence ID" value="SEI85141.1"/>
    <property type="molecule type" value="Genomic_DNA"/>
</dbReference>
<evidence type="ECO:0000313" key="6">
    <source>
        <dbReference type="Proteomes" id="UP000198564"/>
    </source>
</evidence>
<proteinExistence type="predicted"/>
<evidence type="ECO:0000256" key="1">
    <source>
        <dbReference type="ARBA" id="ARBA00023015"/>
    </source>
</evidence>
<evidence type="ECO:0000259" key="4">
    <source>
        <dbReference type="PROSITE" id="PS50987"/>
    </source>
</evidence>
<reference evidence="6" key="1">
    <citation type="submission" date="2016-10" db="EMBL/GenBank/DDBJ databases">
        <authorList>
            <person name="Varghese N."/>
            <person name="Submissions S."/>
        </authorList>
    </citation>
    <scope>NUCLEOTIDE SEQUENCE [LARGE SCALE GENOMIC DNA]</scope>
    <source>
        <strain evidence="6">DSM 25751</strain>
    </source>
</reference>
<dbReference type="PRINTS" id="PR00778">
    <property type="entry name" value="HTHARSR"/>
</dbReference>
<dbReference type="OrthoDB" id="9794330at2"/>
<dbReference type="InterPro" id="IPR001845">
    <property type="entry name" value="HTH_ArsR_DNA-bd_dom"/>
</dbReference>
<dbReference type="InterPro" id="IPR011991">
    <property type="entry name" value="ArsR-like_HTH"/>
</dbReference>
<dbReference type="PROSITE" id="PS50987">
    <property type="entry name" value="HTH_ARSR_2"/>
    <property type="match status" value="1"/>
</dbReference>
<dbReference type="InterPro" id="IPR036390">
    <property type="entry name" value="WH_DNA-bd_sf"/>
</dbReference>